<dbReference type="SMART" id="SM00184">
    <property type="entry name" value="RING"/>
    <property type="match status" value="1"/>
</dbReference>
<reference evidence="8" key="1">
    <citation type="submission" date="2023-09" db="UniProtKB">
        <authorList>
            <consortium name="Ensembl"/>
        </authorList>
    </citation>
    <scope>IDENTIFICATION</scope>
</reference>
<dbReference type="InterPro" id="IPR013083">
    <property type="entry name" value="Znf_RING/FYVE/PHD"/>
</dbReference>
<evidence type="ECO:0000259" key="7">
    <source>
        <dbReference type="PROSITE" id="PS50119"/>
    </source>
</evidence>
<dbReference type="SUPFAM" id="SSF57850">
    <property type="entry name" value="RING/U-box"/>
    <property type="match status" value="1"/>
</dbReference>
<dbReference type="Pfam" id="PF25600">
    <property type="entry name" value="TRIM_CC"/>
    <property type="match status" value="1"/>
</dbReference>
<dbReference type="CDD" id="cd19769">
    <property type="entry name" value="Bbox2_TRIM16-like"/>
    <property type="match status" value="1"/>
</dbReference>
<dbReference type="GO" id="GO:0008270">
    <property type="term" value="F:zinc ion binding"/>
    <property type="evidence" value="ECO:0007669"/>
    <property type="project" value="UniProtKB-KW"/>
</dbReference>
<dbReference type="InterPro" id="IPR058030">
    <property type="entry name" value="TRIM8/14/16/25/29/45/65_CC"/>
</dbReference>
<accession>A0A3B4GHX0</accession>
<evidence type="ECO:0000313" key="8">
    <source>
        <dbReference type="Ensembl" id="ENSPNYP00000021198.1"/>
    </source>
</evidence>
<dbReference type="InterPro" id="IPR001841">
    <property type="entry name" value="Znf_RING"/>
</dbReference>
<name>A0A3B4GHX0_9CICH</name>
<dbReference type="Gene3D" id="3.30.40.10">
    <property type="entry name" value="Zinc/RING finger domain, C3HC4 (zinc finger)"/>
    <property type="match status" value="1"/>
</dbReference>
<dbReference type="PROSITE" id="PS00518">
    <property type="entry name" value="ZF_RING_1"/>
    <property type="match status" value="1"/>
</dbReference>
<keyword evidence="5" id="KW-0175">Coiled coil</keyword>
<evidence type="ECO:0008006" key="9">
    <source>
        <dbReference type="Google" id="ProtNLM"/>
    </source>
</evidence>
<feature type="domain" description="B box-type" evidence="7">
    <location>
        <begin position="128"/>
        <end position="168"/>
    </location>
</feature>
<sequence>MADQGVQIDGDKLCCSICLDLLNDPVTIPCGHSYCRDCIKIHWDGQDQKHIHTELVEELKETGLYTVPADHCYPGPGDVACDVCSGRKLKAIKSCLQYLVSYCEQHLQPHHNVDALKKHKLVDPSEKLQDTICSRHNEVMKIFCRTDNRCICYTCSIDEHKAHETVPASNRKKDVNLHKQEVEAINQFADKAVRDTEKIFSELILLIEKRSSDMKQQIRVQQETEINRVNELLEELEEELNELKRKDTELEKLSHTEDHTQFLNMFPLLSDLNESSESRCPTARPLLYFGDVPAAVSEVKDKLQGILQRGWQKVFADSD</sequence>
<keyword evidence="2 4" id="KW-0863">Zinc-finger</keyword>
<evidence type="ECO:0000256" key="5">
    <source>
        <dbReference type="SAM" id="Coils"/>
    </source>
</evidence>
<keyword evidence="1" id="KW-0479">Metal-binding</keyword>
<dbReference type="AlphaFoldDB" id="A0A3B4GHX0"/>
<feature type="coiled-coil region" evidence="5">
    <location>
        <begin position="219"/>
        <end position="256"/>
    </location>
</feature>
<dbReference type="InterPro" id="IPR017907">
    <property type="entry name" value="Znf_RING_CS"/>
</dbReference>
<dbReference type="STRING" id="303518.ENSPNYP00000021198"/>
<dbReference type="Gene3D" id="3.30.160.60">
    <property type="entry name" value="Classic Zinc Finger"/>
    <property type="match status" value="1"/>
</dbReference>
<dbReference type="InterPro" id="IPR051051">
    <property type="entry name" value="E3_ubiq-ligase_TRIM/RNF"/>
</dbReference>
<evidence type="ECO:0000256" key="4">
    <source>
        <dbReference type="PROSITE-ProRule" id="PRU00024"/>
    </source>
</evidence>
<evidence type="ECO:0000259" key="6">
    <source>
        <dbReference type="PROSITE" id="PS50089"/>
    </source>
</evidence>
<evidence type="ECO:0000256" key="1">
    <source>
        <dbReference type="ARBA" id="ARBA00022723"/>
    </source>
</evidence>
<protein>
    <recommendedName>
        <fullName evidence="9">B box-type domain-containing protein</fullName>
    </recommendedName>
</protein>
<evidence type="ECO:0000256" key="2">
    <source>
        <dbReference type="ARBA" id="ARBA00022771"/>
    </source>
</evidence>
<feature type="domain" description="RING-type" evidence="6">
    <location>
        <begin position="15"/>
        <end position="39"/>
    </location>
</feature>
<organism evidence="8">
    <name type="scientific">Pundamilia nyererei</name>
    <dbReference type="NCBI Taxonomy" id="303518"/>
    <lineage>
        <taxon>Eukaryota</taxon>
        <taxon>Metazoa</taxon>
        <taxon>Chordata</taxon>
        <taxon>Craniata</taxon>
        <taxon>Vertebrata</taxon>
        <taxon>Euteleostomi</taxon>
        <taxon>Actinopterygii</taxon>
        <taxon>Neopterygii</taxon>
        <taxon>Teleostei</taxon>
        <taxon>Neoteleostei</taxon>
        <taxon>Acanthomorphata</taxon>
        <taxon>Ovalentaria</taxon>
        <taxon>Cichlomorphae</taxon>
        <taxon>Cichliformes</taxon>
        <taxon>Cichlidae</taxon>
        <taxon>African cichlids</taxon>
        <taxon>Pseudocrenilabrinae</taxon>
        <taxon>Haplochromini</taxon>
        <taxon>Pundamilia</taxon>
    </lineage>
</organism>
<dbReference type="SMART" id="SM00336">
    <property type="entry name" value="BBOX"/>
    <property type="match status" value="1"/>
</dbReference>
<dbReference type="Pfam" id="PF00643">
    <property type="entry name" value="zf-B_box"/>
    <property type="match status" value="1"/>
</dbReference>
<dbReference type="PANTHER" id="PTHR25465:SF5">
    <property type="entry name" value="E3 UBIQUITIN_ISG15 LIGASE TRIM25-RELATED"/>
    <property type="match status" value="1"/>
</dbReference>
<dbReference type="Pfam" id="PF15227">
    <property type="entry name" value="zf-C3HC4_4"/>
    <property type="match status" value="1"/>
</dbReference>
<dbReference type="Gene3D" id="4.10.830.40">
    <property type="match status" value="1"/>
</dbReference>
<dbReference type="GeneTree" id="ENSGT01150000286950"/>
<dbReference type="PROSITE" id="PS50119">
    <property type="entry name" value="ZF_BBOX"/>
    <property type="match status" value="1"/>
</dbReference>
<evidence type="ECO:0000256" key="3">
    <source>
        <dbReference type="ARBA" id="ARBA00022833"/>
    </source>
</evidence>
<proteinExistence type="predicted"/>
<dbReference type="PROSITE" id="PS50089">
    <property type="entry name" value="ZF_RING_2"/>
    <property type="match status" value="1"/>
</dbReference>
<dbReference type="PANTHER" id="PTHR25465">
    <property type="entry name" value="B-BOX DOMAIN CONTAINING"/>
    <property type="match status" value="1"/>
</dbReference>
<keyword evidence="3" id="KW-0862">Zinc</keyword>
<dbReference type="InterPro" id="IPR000315">
    <property type="entry name" value="Znf_B-box"/>
</dbReference>
<dbReference type="SUPFAM" id="SSF57845">
    <property type="entry name" value="B-box zinc-binding domain"/>
    <property type="match status" value="1"/>
</dbReference>
<dbReference type="Ensembl" id="ENSPNYT00000021710.1">
    <property type="protein sequence ID" value="ENSPNYP00000021198.1"/>
    <property type="gene ID" value="ENSPNYG00000016019.1"/>
</dbReference>